<dbReference type="Proteomes" id="UP000233553">
    <property type="component" value="Unassembled WGS sequence"/>
</dbReference>
<keyword evidence="6" id="KW-0443">Lipid metabolism</keyword>
<dbReference type="PRINTS" id="PR00080">
    <property type="entry name" value="SDRFAMILY"/>
</dbReference>
<reference evidence="10 13" key="2">
    <citation type="submission" date="2017-12" db="EMBL/GenBank/DDBJ databases">
        <title>Draft Genome sequences of multiple microbial strains isolated from spacecraft associated surfaces.</title>
        <authorList>
            <person name="Seuylemezian A."/>
            <person name="Vaishampayan P."/>
            <person name="Venkateswaran K."/>
        </authorList>
    </citation>
    <scope>NUCLEOTIDE SEQUENCE [LARGE SCALE GENOMIC DNA]</scope>
    <source>
        <strain evidence="10 13">2P01AA</strain>
    </source>
</reference>
<evidence type="ECO:0000256" key="7">
    <source>
        <dbReference type="ARBA" id="ARBA00023160"/>
    </source>
</evidence>
<evidence type="ECO:0000256" key="8">
    <source>
        <dbReference type="RuleBase" id="RU000363"/>
    </source>
</evidence>
<dbReference type="PRINTS" id="PR00081">
    <property type="entry name" value="GDHRDH"/>
</dbReference>
<gene>
    <name evidence="11" type="ORF">ACI8B_340049</name>
    <name evidence="10" type="ORF">CW311_17820</name>
    <name evidence="9" type="ORF">F993_02366</name>
</gene>
<comment type="pathway">
    <text evidence="1">Lipid metabolism; fatty acid biosynthesis.</text>
</comment>
<name>A0A2N0WAU5_9GAMM</name>
<sequence length="261" mass="28819">MSIHPKALVTGASSGIGAVYADRLAKRGYDLILVARDQSRLEQIAQKIQQQYGVQVEVMTVDLSKNEDVISIENRLKSDPQINLLVNNAGISVSGQFLEQDLEQIEKLISLNISALVRLSHAILQRLIPQNTGAIINLGSVVGLAPEFGLTVYGASKSFVEFFSQSLSLELKETNVYIQAVLPSATKTAIWERSGADISQMPPMMDVDQLVDAALIGFDQRETITIPVLKDEKLWKTYQDSRLKLLPNFSSSEVALRYQSQ</sequence>
<dbReference type="Pfam" id="PF00106">
    <property type="entry name" value="adh_short"/>
    <property type="match status" value="1"/>
</dbReference>
<dbReference type="InterPro" id="IPR020904">
    <property type="entry name" value="Sc_DH/Rdtase_CS"/>
</dbReference>
<dbReference type="InterPro" id="IPR036291">
    <property type="entry name" value="NAD(P)-bd_dom_sf"/>
</dbReference>
<dbReference type="PANTHER" id="PTHR43086:SF2">
    <property type="entry name" value="HYDROXYSTEROID DEHYDROGENASE-LIKE PROTEIN 1"/>
    <property type="match status" value="1"/>
</dbReference>
<evidence type="ECO:0000256" key="1">
    <source>
        <dbReference type="ARBA" id="ARBA00005194"/>
    </source>
</evidence>
<dbReference type="PROSITE" id="PS00061">
    <property type="entry name" value="ADH_SHORT"/>
    <property type="match status" value="1"/>
</dbReference>
<dbReference type="SUPFAM" id="SSF51735">
    <property type="entry name" value="NAD(P)-binding Rossmann-fold domains"/>
    <property type="match status" value="1"/>
</dbReference>
<keyword evidence="5" id="KW-0560">Oxidoreductase</keyword>
<dbReference type="PANTHER" id="PTHR43086">
    <property type="entry name" value="VERY-LONG-CHAIN 3-OXOOACYL-COA REDUCTASE"/>
    <property type="match status" value="1"/>
</dbReference>
<keyword evidence="4" id="KW-0521">NADP</keyword>
<reference evidence="11 14" key="3">
    <citation type="submission" date="2019-10" db="EMBL/GenBank/DDBJ databases">
        <authorList>
            <person name="Karimi E."/>
        </authorList>
    </citation>
    <scope>NUCLEOTIDE SEQUENCE [LARGE SCALE GENOMIC DNA]</scope>
    <source>
        <strain evidence="11">Acinetobacter sp. 8BE</strain>
    </source>
</reference>
<evidence type="ECO:0000256" key="4">
    <source>
        <dbReference type="ARBA" id="ARBA00022857"/>
    </source>
</evidence>
<protein>
    <submittedName>
        <fullName evidence="10">SDR family oxidoreductase</fullName>
    </submittedName>
</protein>
<dbReference type="EMBL" id="PISJ01000020">
    <property type="protein sequence ID" value="PKF31596.1"/>
    <property type="molecule type" value="Genomic_DNA"/>
</dbReference>
<evidence type="ECO:0000256" key="3">
    <source>
        <dbReference type="ARBA" id="ARBA00022832"/>
    </source>
</evidence>
<reference evidence="9 12" key="1">
    <citation type="submission" date="2013-02" db="EMBL/GenBank/DDBJ databases">
        <title>The Genome Sequence of Acinetobacter sp. NIPH 809.</title>
        <authorList>
            <consortium name="The Broad Institute Genome Sequencing Platform"/>
            <consortium name="The Broad Institute Genome Sequencing Center for Infectious Disease"/>
            <person name="Cerqueira G."/>
            <person name="Feldgarden M."/>
            <person name="Courvalin P."/>
            <person name="Perichon B."/>
            <person name="Grillot-Courvalin C."/>
            <person name="Clermont D."/>
            <person name="Rocha E."/>
            <person name="Yoon E.-J."/>
            <person name="Nemec A."/>
            <person name="Walker B."/>
            <person name="Young S.K."/>
            <person name="Zeng Q."/>
            <person name="Gargeya S."/>
            <person name="Fitzgerald M."/>
            <person name="Haas B."/>
            <person name="Abouelleil A."/>
            <person name="Alvarado L."/>
            <person name="Arachchi H.M."/>
            <person name="Berlin A.M."/>
            <person name="Chapman S.B."/>
            <person name="Dewar J."/>
            <person name="Goldberg J."/>
            <person name="Griggs A."/>
            <person name="Gujja S."/>
            <person name="Hansen M."/>
            <person name="Howarth C."/>
            <person name="Imamovic A."/>
            <person name="Larimer J."/>
            <person name="McCowan C."/>
            <person name="Murphy C."/>
            <person name="Neiman D."/>
            <person name="Pearson M."/>
            <person name="Priest M."/>
            <person name="Roberts A."/>
            <person name="Saif S."/>
            <person name="Shea T."/>
            <person name="Sisk P."/>
            <person name="Sykes S."/>
            <person name="Wortman J."/>
            <person name="Nusbaum C."/>
            <person name="Birren B."/>
        </authorList>
    </citation>
    <scope>NUCLEOTIDE SEQUENCE [LARGE SCALE GENOMIC DNA]</scope>
    <source>
        <strain evidence="9 12">NIPH 809</strain>
    </source>
</reference>
<proteinExistence type="inferred from homology"/>
<accession>A0A2N0WAU5</accession>
<evidence type="ECO:0000313" key="12">
    <source>
        <dbReference type="Proteomes" id="UP000013034"/>
    </source>
</evidence>
<dbReference type="Proteomes" id="UP000430404">
    <property type="component" value="Unassembled WGS sequence"/>
</dbReference>
<dbReference type="InterPro" id="IPR002347">
    <property type="entry name" value="SDR_fam"/>
</dbReference>
<keyword evidence="3" id="KW-0276">Fatty acid metabolism</keyword>
<keyword evidence="7" id="KW-0275">Fatty acid biosynthesis</keyword>
<dbReference type="Gene3D" id="3.40.50.720">
    <property type="entry name" value="NAD(P)-binding Rossmann-like Domain"/>
    <property type="match status" value="1"/>
</dbReference>
<dbReference type="EMBL" id="CABWKZ010000028">
    <property type="protein sequence ID" value="VXA57307.1"/>
    <property type="molecule type" value="Genomic_DNA"/>
</dbReference>
<accession>A0A653K974</accession>
<evidence type="ECO:0000313" key="13">
    <source>
        <dbReference type="Proteomes" id="UP000233553"/>
    </source>
</evidence>
<dbReference type="GO" id="GO:0016491">
    <property type="term" value="F:oxidoreductase activity"/>
    <property type="evidence" value="ECO:0007669"/>
    <property type="project" value="UniProtKB-KW"/>
</dbReference>
<dbReference type="CDD" id="cd05233">
    <property type="entry name" value="SDR_c"/>
    <property type="match status" value="1"/>
</dbReference>
<dbReference type="GO" id="GO:0030497">
    <property type="term" value="P:fatty acid elongation"/>
    <property type="evidence" value="ECO:0007669"/>
    <property type="project" value="TreeGrafter"/>
</dbReference>
<comment type="similarity">
    <text evidence="8">Belongs to the short-chain dehydrogenases/reductases (SDR) family.</text>
</comment>
<evidence type="ECO:0000313" key="14">
    <source>
        <dbReference type="Proteomes" id="UP000430404"/>
    </source>
</evidence>
<organism evidence="10 13">
    <name type="scientific">Acinetobacter proteolyticus</name>
    <dbReference type="NCBI Taxonomy" id="1776741"/>
    <lineage>
        <taxon>Bacteria</taxon>
        <taxon>Pseudomonadati</taxon>
        <taxon>Pseudomonadota</taxon>
        <taxon>Gammaproteobacteria</taxon>
        <taxon>Moraxellales</taxon>
        <taxon>Moraxellaceae</taxon>
        <taxon>Acinetobacter</taxon>
    </lineage>
</organism>
<evidence type="ECO:0000313" key="11">
    <source>
        <dbReference type="EMBL" id="VXA57307.1"/>
    </source>
</evidence>
<dbReference type="PIRSF" id="PIRSF000126">
    <property type="entry name" value="11-beta-HSD1"/>
    <property type="match status" value="1"/>
</dbReference>
<keyword evidence="2" id="KW-0444">Lipid biosynthesis</keyword>
<evidence type="ECO:0000313" key="10">
    <source>
        <dbReference type="EMBL" id="PKF31596.1"/>
    </source>
</evidence>
<evidence type="ECO:0000313" key="9">
    <source>
        <dbReference type="EMBL" id="ENU23218.1"/>
    </source>
</evidence>
<dbReference type="EMBL" id="APOI01000018">
    <property type="protein sequence ID" value="ENU23218.1"/>
    <property type="molecule type" value="Genomic_DNA"/>
</dbReference>
<dbReference type="AlphaFoldDB" id="A0A2N0WAU5"/>
<evidence type="ECO:0000256" key="5">
    <source>
        <dbReference type="ARBA" id="ARBA00023002"/>
    </source>
</evidence>
<dbReference type="RefSeq" id="WP_004654999.1">
    <property type="nucleotide sequence ID" value="NZ_JBCNKA010000005.1"/>
</dbReference>
<dbReference type="Proteomes" id="UP000013034">
    <property type="component" value="Unassembled WGS sequence"/>
</dbReference>
<evidence type="ECO:0000256" key="2">
    <source>
        <dbReference type="ARBA" id="ARBA00022516"/>
    </source>
</evidence>
<evidence type="ECO:0000256" key="6">
    <source>
        <dbReference type="ARBA" id="ARBA00023098"/>
    </source>
</evidence>
<keyword evidence="12" id="KW-1185">Reference proteome</keyword>